<dbReference type="GO" id="GO:0016491">
    <property type="term" value="F:oxidoreductase activity"/>
    <property type="evidence" value="ECO:0007669"/>
    <property type="project" value="InterPro"/>
</dbReference>
<reference evidence="3" key="1">
    <citation type="journal article" date="2017" name="Nat. Ecol. Evol.">
        <title>Genome expansion and lineage-specific genetic innovations in the forest pathogenic fungi Armillaria.</title>
        <authorList>
            <person name="Sipos G."/>
            <person name="Prasanna A.N."/>
            <person name="Walter M.C."/>
            <person name="O'Connor E."/>
            <person name="Balint B."/>
            <person name="Krizsan K."/>
            <person name="Kiss B."/>
            <person name="Hess J."/>
            <person name="Varga T."/>
            <person name="Slot J."/>
            <person name="Riley R."/>
            <person name="Boka B."/>
            <person name="Rigling D."/>
            <person name="Barry K."/>
            <person name="Lee J."/>
            <person name="Mihaltcheva S."/>
            <person name="LaButti K."/>
            <person name="Lipzen A."/>
            <person name="Waldron R."/>
            <person name="Moloney N.M."/>
            <person name="Sperisen C."/>
            <person name="Kredics L."/>
            <person name="Vagvoelgyi C."/>
            <person name="Patrignani A."/>
            <person name="Fitzpatrick D."/>
            <person name="Nagy I."/>
            <person name="Doyle S."/>
            <person name="Anderson J.B."/>
            <person name="Grigoriev I.V."/>
            <person name="Gueldener U."/>
            <person name="Muensterkoetter M."/>
            <person name="Nagy L.G."/>
        </authorList>
    </citation>
    <scope>NUCLEOTIDE SEQUENCE [LARGE SCALE GENOMIC DNA]</scope>
    <source>
        <strain evidence="3">C18/9</strain>
    </source>
</reference>
<dbReference type="InterPro" id="IPR013785">
    <property type="entry name" value="Aldolase_TIM"/>
</dbReference>
<dbReference type="InterPro" id="IPR045247">
    <property type="entry name" value="Oye-like"/>
</dbReference>
<protein>
    <recommendedName>
        <fullName evidence="1">NADH:flavin oxidoreductase/NADH oxidase N-terminal domain-containing protein</fullName>
    </recommendedName>
</protein>
<organism evidence="2 3">
    <name type="scientific">Armillaria ostoyae</name>
    <name type="common">Armillaria root rot fungus</name>
    <dbReference type="NCBI Taxonomy" id="47428"/>
    <lineage>
        <taxon>Eukaryota</taxon>
        <taxon>Fungi</taxon>
        <taxon>Dikarya</taxon>
        <taxon>Basidiomycota</taxon>
        <taxon>Agaricomycotina</taxon>
        <taxon>Agaricomycetes</taxon>
        <taxon>Agaricomycetidae</taxon>
        <taxon>Agaricales</taxon>
        <taxon>Marasmiineae</taxon>
        <taxon>Physalacriaceae</taxon>
        <taxon>Armillaria</taxon>
    </lineage>
</organism>
<dbReference type="OMA" id="VFFGVPW"/>
<keyword evidence="3" id="KW-1185">Reference proteome</keyword>
<dbReference type="PANTHER" id="PTHR22893">
    <property type="entry name" value="NADH OXIDOREDUCTASE-RELATED"/>
    <property type="match status" value="1"/>
</dbReference>
<name>A0A284QU69_ARMOS</name>
<feature type="domain" description="NADH:flavin oxidoreductase/NADH oxidase N-terminal" evidence="1">
    <location>
        <begin position="24"/>
        <end position="94"/>
    </location>
</feature>
<dbReference type="InterPro" id="IPR001155">
    <property type="entry name" value="OxRdtase_FMN_N"/>
</dbReference>
<proteinExistence type="predicted"/>
<dbReference type="SUPFAM" id="SSF51395">
    <property type="entry name" value="FMN-linked oxidoreductases"/>
    <property type="match status" value="1"/>
</dbReference>
<dbReference type="AlphaFoldDB" id="A0A284QU69"/>
<dbReference type="Gene3D" id="3.20.20.70">
    <property type="entry name" value="Aldolase class I"/>
    <property type="match status" value="2"/>
</dbReference>
<dbReference type="GO" id="GO:0010181">
    <property type="term" value="F:FMN binding"/>
    <property type="evidence" value="ECO:0007669"/>
    <property type="project" value="InterPro"/>
</dbReference>
<dbReference type="Proteomes" id="UP000219338">
    <property type="component" value="Unassembled WGS sequence"/>
</dbReference>
<evidence type="ECO:0000259" key="1">
    <source>
        <dbReference type="Pfam" id="PF00724"/>
    </source>
</evidence>
<gene>
    <name evidence="2" type="ORF">ARMOST_03310</name>
</gene>
<sequence length="231" mass="25622">MSDPQLDMLFQPLQLGSTITLENRVQRATGGVGLIISEGILISQQGTEWQNAPGIWSKEQTMGRKKVADPGPVYVEGSIIYAQLWHLGRVSHPDAPEQIASGLGADRVGIKLNPTGGYNDIRMPFEETLQFNYFISEVDKLRIAYVTLVRYAEFLDPIIDGSHLAIQQDVISAYVSLLKNTLVFENAAFTGEEAAWYVSEGKLAGVFFGVPWIAHLYFAKWLQYGKPLGET</sequence>
<dbReference type="STRING" id="47428.A0A284QU69"/>
<dbReference type="EMBL" id="FUEG01000002">
    <property type="protein sequence ID" value="SJK99999.1"/>
    <property type="molecule type" value="Genomic_DNA"/>
</dbReference>
<dbReference type="OrthoDB" id="276546at2759"/>
<accession>A0A284QU69</accession>
<evidence type="ECO:0000313" key="3">
    <source>
        <dbReference type="Proteomes" id="UP000219338"/>
    </source>
</evidence>
<dbReference type="PANTHER" id="PTHR22893:SF91">
    <property type="entry name" value="NADPH DEHYDROGENASE 2-RELATED"/>
    <property type="match status" value="1"/>
</dbReference>
<evidence type="ECO:0000313" key="2">
    <source>
        <dbReference type="EMBL" id="SJK99999.1"/>
    </source>
</evidence>
<dbReference type="Pfam" id="PF00724">
    <property type="entry name" value="Oxidored_FMN"/>
    <property type="match status" value="1"/>
</dbReference>